<dbReference type="InterPro" id="IPR041885">
    <property type="entry name" value="MAN1_winged_helix_dom"/>
</dbReference>
<proteinExistence type="predicted"/>
<dbReference type="GO" id="GO:0005783">
    <property type="term" value="C:endoplasmic reticulum"/>
    <property type="evidence" value="ECO:0007669"/>
    <property type="project" value="TreeGrafter"/>
</dbReference>
<feature type="region of interest" description="Disordered" evidence="7">
    <location>
        <begin position="649"/>
        <end position="693"/>
    </location>
</feature>
<dbReference type="InterPro" id="IPR018996">
    <property type="entry name" value="Man1/Src1-like_C"/>
</dbReference>
<evidence type="ECO:0000313" key="11">
    <source>
        <dbReference type="Proteomes" id="UP001201980"/>
    </source>
</evidence>
<evidence type="ECO:0000256" key="5">
    <source>
        <dbReference type="ARBA" id="ARBA00023136"/>
    </source>
</evidence>
<keyword evidence="11" id="KW-1185">Reference proteome</keyword>
<feature type="compositionally biased region" description="Basic and acidic residues" evidence="7">
    <location>
        <begin position="665"/>
        <end position="693"/>
    </location>
</feature>
<dbReference type="InterPro" id="IPR025856">
    <property type="entry name" value="HeH/LEM_domain"/>
</dbReference>
<keyword evidence="2" id="KW-0597">Phosphoprotein</keyword>
<dbReference type="Gene3D" id="1.10.10.1180">
    <property type="entry name" value="MAN1, winged-helix domain"/>
    <property type="match status" value="1"/>
</dbReference>
<evidence type="ECO:0000256" key="3">
    <source>
        <dbReference type="ARBA" id="ARBA00022692"/>
    </source>
</evidence>
<evidence type="ECO:0000256" key="2">
    <source>
        <dbReference type="ARBA" id="ARBA00022553"/>
    </source>
</evidence>
<evidence type="ECO:0000256" key="1">
    <source>
        <dbReference type="ARBA" id="ARBA00004540"/>
    </source>
</evidence>
<dbReference type="InterPro" id="IPR036361">
    <property type="entry name" value="SAP_dom_sf"/>
</dbReference>
<keyword evidence="6" id="KW-0539">Nucleus</keyword>
<protein>
    <recommendedName>
        <fullName evidence="12">Inner nuclear membrane protein SRC1</fullName>
    </recommendedName>
</protein>
<keyword evidence="5" id="KW-0472">Membrane</keyword>
<feature type="domain" description="Man1/Src1-like C-terminal" evidence="8">
    <location>
        <begin position="314"/>
        <end position="636"/>
    </location>
</feature>
<organism evidence="10 11">
    <name type="scientific">Zalerion maritima</name>
    <dbReference type="NCBI Taxonomy" id="339359"/>
    <lineage>
        <taxon>Eukaryota</taxon>
        <taxon>Fungi</taxon>
        <taxon>Dikarya</taxon>
        <taxon>Ascomycota</taxon>
        <taxon>Pezizomycotina</taxon>
        <taxon>Sordariomycetes</taxon>
        <taxon>Lulworthiomycetidae</taxon>
        <taxon>Lulworthiales</taxon>
        <taxon>Lulworthiaceae</taxon>
        <taxon>Zalerion</taxon>
    </lineage>
</organism>
<accession>A0AAD5RTK4</accession>
<evidence type="ECO:0008006" key="12">
    <source>
        <dbReference type="Google" id="ProtNLM"/>
    </source>
</evidence>
<reference evidence="10" key="1">
    <citation type="submission" date="2022-07" db="EMBL/GenBank/DDBJ databases">
        <title>Draft genome sequence of Zalerion maritima ATCC 34329, a (micro)plastics degrading marine fungus.</title>
        <authorList>
            <person name="Paco A."/>
            <person name="Goncalves M.F.M."/>
            <person name="Rocha-Santos T.A.P."/>
            <person name="Alves A."/>
        </authorList>
    </citation>
    <scope>NUCLEOTIDE SEQUENCE</scope>
    <source>
        <strain evidence="10">ATCC 34329</strain>
    </source>
</reference>
<dbReference type="InterPro" id="IPR044780">
    <property type="entry name" value="Heh2/Src1"/>
</dbReference>
<dbReference type="GO" id="GO:0071763">
    <property type="term" value="P:nuclear membrane organization"/>
    <property type="evidence" value="ECO:0007669"/>
    <property type="project" value="TreeGrafter"/>
</dbReference>
<dbReference type="EMBL" id="JAKWBI020000070">
    <property type="protein sequence ID" value="KAJ2903818.1"/>
    <property type="molecule type" value="Genomic_DNA"/>
</dbReference>
<name>A0AAD5RTK4_9PEZI</name>
<dbReference type="AlphaFoldDB" id="A0AAD5RTK4"/>
<dbReference type="PANTHER" id="PTHR47808:SF2">
    <property type="entry name" value="LEM DOMAIN-CONTAINING PROTEIN 2"/>
    <property type="match status" value="1"/>
</dbReference>
<evidence type="ECO:0000256" key="4">
    <source>
        <dbReference type="ARBA" id="ARBA00022989"/>
    </source>
</evidence>
<keyword evidence="3" id="KW-0812">Transmembrane</keyword>
<dbReference type="Pfam" id="PF12949">
    <property type="entry name" value="HeH"/>
    <property type="match status" value="1"/>
</dbReference>
<dbReference type="Gene3D" id="1.10.720.30">
    <property type="entry name" value="SAP domain"/>
    <property type="match status" value="1"/>
</dbReference>
<dbReference type="GO" id="GO:0005637">
    <property type="term" value="C:nuclear inner membrane"/>
    <property type="evidence" value="ECO:0007669"/>
    <property type="project" value="UniProtKB-SubCell"/>
</dbReference>
<dbReference type="GO" id="GO:0034399">
    <property type="term" value="C:nuclear periphery"/>
    <property type="evidence" value="ECO:0007669"/>
    <property type="project" value="TreeGrafter"/>
</dbReference>
<comment type="subcellular location">
    <subcellularLocation>
        <location evidence="1">Nucleus inner membrane</location>
    </subcellularLocation>
</comment>
<evidence type="ECO:0000256" key="7">
    <source>
        <dbReference type="SAM" id="MobiDB-lite"/>
    </source>
</evidence>
<evidence type="ECO:0000259" key="8">
    <source>
        <dbReference type="Pfam" id="PF09402"/>
    </source>
</evidence>
<dbReference type="Proteomes" id="UP001201980">
    <property type="component" value="Unassembled WGS sequence"/>
</dbReference>
<dbReference type="GO" id="GO:0003682">
    <property type="term" value="F:chromatin binding"/>
    <property type="evidence" value="ECO:0007669"/>
    <property type="project" value="InterPro"/>
</dbReference>
<sequence length="693" mass="78143">MSDSDVPGYLRDDFQTSHATVPQLRSHLVAHDISFPSNAKKPALVEIFNQRLVPQRAKIRARRDTARRTSRGIVDAGSSQDSTTYPDFGDDVPDLKPPRSTTTRRTRSPRKSSRIKSEEPDHYYPPPSPSKRSTRASSRQASHPPPIHHPEPELPIDDGLRSVRKIRRRSPEIKQEEPEDNPLRRISGGGESNFSEENPFQSGSSPAPAPRSASRRKAGGTDTIRIKSNTSRRRSDYPQQIPSIEQDDYHYDEHAPVTPISDFADVEPGEEFTPDAQLELEQEQASKGESAIVRKQPQPKKKGMRFATPLWVLFTAIVSACALWYRQEKIAVGYCGLGRDATQILPPDYPVPEWAAAVLEPQCEACPAHAYCYEDFVAKCESDYILTPHPLGFSGLVPLPPTCEPDGEKVRRVKAVADKAIEELRDRRAKYECGELVNEQGEQVETPAIDEKELKETISKKRGKRMNNREFDELWEVAIGEITDRDEVEVTTQTPIVEVEKEIPPAFQTAVYRPPLSLEFRSSARSKDPSFVLLILHLRSKYRAHRAAQAQVPALVDMVLERLAAQKELGEEGVDDGWLFLPNLRDDVLRSIHSLAERERIWTRVRAVVELNSNVRIAQREGRSGEVGRAWEWIGPISGNSEAVHRRRSRLSGIGPGRPSYGPDVRVEDEGTPSKEEGRPVYNKKWDDSRPIY</sequence>
<feature type="region of interest" description="Disordered" evidence="7">
    <location>
        <begin position="59"/>
        <end position="240"/>
    </location>
</feature>
<gene>
    <name evidence="10" type="ORF">MKZ38_009293</name>
</gene>
<evidence type="ECO:0000256" key="6">
    <source>
        <dbReference type="ARBA" id="ARBA00023242"/>
    </source>
</evidence>
<comment type="caution">
    <text evidence="10">The sequence shown here is derived from an EMBL/GenBank/DDBJ whole genome shotgun (WGS) entry which is preliminary data.</text>
</comment>
<evidence type="ECO:0000313" key="10">
    <source>
        <dbReference type="EMBL" id="KAJ2903818.1"/>
    </source>
</evidence>
<keyword evidence="4" id="KW-1133">Transmembrane helix</keyword>
<dbReference type="CDD" id="cd12935">
    <property type="entry name" value="LEM_like"/>
    <property type="match status" value="1"/>
</dbReference>
<dbReference type="PANTHER" id="PTHR47808">
    <property type="entry name" value="INNER NUCLEAR MEMBRANE PROTEIN HEH2-RELATED"/>
    <property type="match status" value="1"/>
</dbReference>
<feature type="compositionally biased region" description="Polar residues" evidence="7">
    <location>
        <begin position="192"/>
        <end position="201"/>
    </location>
</feature>
<feature type="compositionally biased region" description="Basic residues" evidence="7">
    <location>
        <begin position="102"/>
        <end position="114"/>
    </location>
</feature>
<dbReference type="Pfam" id="PF09402">
    <property type="entry name" value="MSC"/>
    <property type="match status" value="1"/>
</dbReference>
<evidence type="ECO:0000259" key="9">
    <source>
        <dbReference type="Pfam" id="PF12949"/>
    </source>
</evidence>
<feature type="compositionally biased region" description="Low complexity" evidence="7">
    <location>
        <begin position="202"/>
        <end position="212"/>
    </location>
</feature>
<feature type="domain" description="HeH/LEM" evidence="9">
    <location>
        <begin position="20"/>
        <end position="50"/>
    </location>
</feature>